<dbReference type="GO" id="GO:0005975">
    <property type="term" value="P:carbohydrate metabolic process"/>
    <property type="evidence" value="ECO:0007669"/>
    <property type="project" value="InterPro"/>
</dbReference>
<feature type="chain" id="PRO_5039664827" evidence="5">
    <location>
        <begin position="20"/>
        <end position="434"/>
    </location>
</feature>
<evidence type="ECO:0000256" key="5">
    <source>
        <dbReference type="SAM" id="SignalP"/>
    </source>
</evidence>
<dbReference type="EMBL" id="SFCC01000001">
    <property type="protein sequence ID" value="RZQ66041.1"/>
    <property type="molecule type" value="Genomic_DNA"/>
</dbReference>
<evidence type="ECO:0000256" key="3">
    <source>
        <dbReference type="ARBA" id="ARBA00023295"/>
    </source>
</evidence>
<protein>
    <submittedName>
        <fullName evidence="6">Glycoside hydrolase family 1 protein</fullName>
    </submittedName>
</protein>
<dbReference type="PANTHER" id="PTHR10353">
    <property type="entry name" value="GLYCOSYL HYDROLASE"/>
    <property type="match status" value="1"/>
</dbReference>
<evidence type="ECO:0000256" key="2">
    <source>
        <dbReference type="ARBA" id="ARBA00022801"/>
    </source>
</evidence>
<gene>
    <name evidence="6" type="ORF">EWH70_02985</name>
</gene>
<dbReference type="GO" id="GO:0008422">
    <property type="term" value="F:beta-glucosidase activity"/>
    <property type="evidence" value="ECO:0007669"/>
    <property type="project" value="TreeGrafter"/>
</dbReference>
<dbReference type="OrthoDB" id="9765195at2"/>
<dbReference type="RefSeq" id="WP_130473610.1">
    <property type="nucleotide sequence ID" value="NZ_SFCC01000001.1"/>
</dbReference>
<evidence type="ECO:0000313" key="6">
    <source>
        <dbReference type="EMBL" id="RZQ66041.1"/>
    </source>
</evidence>
<sequence length="434" mass="48247">MRKLLALATAVAAVAAVVAATRPQPAEARATAEPFLWGVATAGFQSEGDAPDSNWRRYAEKKEPYRQAVDFRHRYAEDIANAAAMGARVFRFSVEWARVEPRPGVVDEAALAFYDDVVGKIRAAGMRPMITLDHWVYPGWAVDTGGWTTDAMIDRWLTNARRVVQRYAGADALWITFNEPTVYVQMELTNGGIKVWEAPAMFDRLVRAHRAAYDIVHELDPGAPVSSNAAYIPAVQPVLDASFLDRVRDKLDFAGLDFYYGASLDNPTAVHAAAGEFWKVKPQPDGLYYALRYYARKFPRLPLYVVENGMPTDNGKPRPDGYTRSDHLRDHIYWLQRAKADGIDVIGYNYWTITDNYEWGSYRPRFGLYTVDAATDPALTRRPTDAVATFRELVDGGGVTAGYRPKQDPGLCSVVDGLHSCLHPARLGPVAPLG</sequence>
<dbReference type="InterPro" id="IPR017853">
    <property type="entry name" value="GH"/>
</dbReference>
<organism evidence="6 7">
    <name type="scientific">Amycolatopsis suaedae</name>
    <dbReference type="NCBI Taxonomy" id="2510978"/>
    <lineage>
        <taxon>Bacteria</taxon>
        <taxon>Bacillati</taxon>
        <taxon>Actinomycetota</taxon>
        <taxon>Actinomycetes</taxon>
        <taxon>Pseudonocardiales</taxon>
        <taxon>Pseudonocardiaceae</taxon>
        <taxon>Amycolatopsis</taxon>
    </lineage>
</organism>
<keyword evidence="7" id="KW-1185">Reference proteome</keyword>
<comment type="similarity">
    <text evidence="1 4">Belongs to the glycosyl hydrolase 1 family.</text>
</comment>
<keyword evidence="3" id="KW-0326">Glycosidase</keyword>
<dbReference type="PANTHER" id="PTHR10353:SF209">
    <property type="entry name" value="GALACTOLIPID GALACTOSYLTRANSFERASE SFR2, CHLOROPLASTIC"/>
    <property type="match status" value="1"/>
</dbReference>
<feature type="signal peptide" evidence="5">
    <location>
        <begin position="1"/>
        <end position="19"/>
    </location>
</feature>
<keyword evidence="2 6" id="KW-0378">Hydrolase</keyword>
<comment type="caution">
    <text evidence="6">The sequence shown here is derived from an EMBL/GenBank/DDBJ whole genome shotgun (WGS) entry which is preliminary data.</text>
</comment>
<dbReference type="Proteomes" id="UP000292003">
    <property type="component" value="Unassembled WGS sequence"/>
</dbReference>
<evidence type="ECO:0000256" key="1">
    <source>
        <dbReference type="ARBA" id="ARBA00010838"/>
    </source>
</evidence>
<proteinExistence type="inferred from homology"/>
<accession>A0A4Q7JDR0</accession>
<dbReference type="PRINTS" id="PR00131">
    <property type="entry name" value="GLHYDRLASE1"/>
</dbReference>
<dbReference type="InterPro" id="IPR001360">
    <property type="entry name" value="Glyco_hydro_1"/>
</dbReference>
<reference evidence="6 7" key="1">
    <citation type="submission" date="2019-02" db="EMBL/GenBank/DDBJ databases">
        <title>Draft genome sequence of Amycolatopsis sp. 8-3EHSu isolated from roots of Suaeda maritima.</title>
        <authorList>
            <person name="Duangmal K."/>
            <person name="Chantavorakit T."/>
        </authorList>
    </citation>
    <scope>NUCLEOTIDE SEQUENCE [LARGE SCALE GENOMIC DNA]</scope>
    <source>
        <strain evidence="6 7">8-3EHSu</strain>
    </source>
</reference>
<dbReference type="Gene3D" id="3.20.20.80">
    <property type="entry name" value="Glycosidases"/>
    <property type="match status" value="2"/>
</dbReference>
<dbReference type="SUPFAM" id="SSF51445">
    <property type="entry name" value="(Trans)glycosidases"/>
    <property type="match status" value="1"/>
</dbReference>
<dbReference type="Pfam" id="PF00232">
    <property type="entry name" value="Glyco_hydro_1"/>
    <property type="match status" value="2"/>
</dbReference>
<evidence type="ECO:0000313" key="7">
    <source>
        <dbReference type="Proteomes" id="UP000292003"/>
    </source>
</evidence>
<name>A0A4Q7JDR0_9PSEU</name>
<dbReference type="AlphaFoldDB" id="A0A4Q7JDR0"/>
<evidence type="ECO:0000256" key="4">
    <source>
        <dbReference type="RuleBase" id="RU003690"/>
    </source>
</evidence>
<keyword evidence="5" id="KW-0732">Signal</keyword>